<accession>A0A8H4W5M1</accession>
<feature type="transmembrane region" description="Helical" evidence="1">
    <location>
        <begin position="120"/>
        <end position="140"/>
    </location>
</feature>
<keyword evidence="3" id="KW-1185">Reference proteome</keyword>
<name>A0A8H4W5M1_9HELO</name>
<gene>
    <name evidence="2" type="ORF">G7Y89_g6334</name>
</gene>
<keyword evidence="1" id="KW-0812">Transmembrane</keyword>
<sequence>MADIKPEFRSDFEEFETPDVGNTKTARTVESVRTGLTLLALCSAIVIVGTSGETLATFNSTQLGDEYLLPSLWPSEFDLRPTTALVACGAIVIVSSAISLAVSIVPAARNKALIHLSISYLCPVIALAAGLIGTSFFYGVNSSNTVSSLQSWSCQWSAIDMDVKPYWGTLCKESKVALYLTVMMIPLQIIILGTLAWGALAGKKQPVIHERKGSPAMS</sequence>
<dbReference type="OrthoDB" id="3890746at2759"/>
<comment type="caution">
    <text evidence="2">The sequence shown here is derived from an EMBL/GenBank/DDBJ whole genome shotgun (WGS) entry which is preliminary data.</text>
</comment>
<feature type="transmembrane region" description="Helical" evidence="1">
    <location>
        <begin position="176"/>
        <end position="202"/>
    </location>
</feature>
<evidence type="ECO:0000256" key="1">
    <source>
        <dbReference type="SAM" id="Phobius"/>
    </source>
</evidence>
<feature type="transmembrane region" description="Helical" evidence="1">
    <location>
        <begin position="36"/>
        <end position="58"/>
    </location>
</feature>
<protein>
    <submittedName>
        <fullName evidence="2">Uncharacterized protein</fullName>
    </submittedName>
</protein>
<dbReference type="EMBL" id="JAAMPI010000409">
    <property type="protein sequence ID" value="KAF4631799.1"/>
    <property type="molecule type" value="Genomic_DNA"/>
</dbReference>
<evidence type="ECO:0000313" key="2">
    <source>
        <dbReference type="EMBL" id="KAF4631799.1"/>
    </source>
</evidence>
<organism evidence="2 3">
    <name type="scientific">Cudoniella acicularis</name>
    <dbReference type="NCBI Taxonomy" id="354080"/>
    <lineage>
        <taxon>Eukaryota</taxon>
        <taxon>Fungi</taxon>
        <taxon>Dikarya</taxon>
        <taxon>Ascomycota</taxon>
        <taxon>Pezizomycotina</taxon>
        <taxon>Leotiomycetes</taxon>
        <taxon>Helotiales</taxon>
        <taxon>Tricladiaceae</taxon>
        <taxon>Cudoniella</taxon>
    </lineage>
</organism>
<feature type="transmembrane region" description="Helical" evidence="1">
    <location>
        <begin position="84"/>
        <end position="108"/>
    </location>
</feature>
<keyword evidence="1" id="KW-1133">Transmembrane helix</keyword>
<proteinExistence type="predicted"/>
<evidence type="ECO:0000313" key="3">
    <source>
        <dbReference type="Proteomes" id="UP000566819"/>
    </source>
</evidence>
<dbReference type="Proteomes" id="UP000566819">
    <property type="component" value="Unassembled WGS sequence"/>
</dbReference>
<keyword evidence="1" id="KW-0472">Membrane</keyword>
<reference evidence="2 3" key="1">
    <citation type="submission" date="2020-03" db="EMBL/GenBank/DDBJ databases">
        <title>Draft Genome Sequence of Cudoniella acicularis.</title>
        <authorList>
            <person name="Buettner E."/>
            <person name="Kellner H."/>
        </authorList>
    </citation>
    <scope>NUCLEOTIDE SEQUENCE [LARGE SCALE GENOMIC DNA]</scope>
    <source>
        <strain evidence="2 3">DSM 108380</strain>
    </source>
</reference>
<dbReference type="AlphaFoldDB" id="A0A8H4W5M1"/>